<comment type="caution">
    <text evidence="2">The sequence shown here is derived from an EMBL/GenBank/DDBJ whole genome shotgun (WGS) entry which is preliminary data.</text>
</comment>
<feature type="transmembrane region" description="Helical" evidence="1">
    <location>
        <begin position="231"/>
        <end position="251"/>
    </location>
</feature>
<dbReference type="AlphaFoldDB" id="A0A1Y2AHZ3"/>
<evidence type="ECO:0000313" key="3">
    <source>
        <dbReference type="Proteomes" id="UP000193642"/>
    </source>
</evidence>
<feature type="transmembrane region" description="Helical" evidence="1">
    <location>
        <begin position="184"/>
        <end position="204"/>
    </location>
</feature>
<reference evidence="2 3" key="1">
    <citation type="submission" date="2016-07" db="EMBL/GenBank/DDBJ databases">
        <title>Pervasive Adenine N6-methylation of Active Genes in Fungi.</title>
        <authorList>
            <consortium name="DOE Joint Genome Institute"/>
            <person name="Mondo S.J."/>
            <person name="Dannebaum R.O."/>
            <person name="Kuo R.C."/>
            <person name="Labutti K."/>
            <person name="Haridas S."/>
            <person name="Kuo A."/>
            <person name="Salamov A."/>
            <person name="Ahrendt S.R."/>
            <person name="Lipzen A."/>
            <person name="Sullivan W."/>
            <person name="Andreopoulos W.B."/>
            <person name="Clum A."/>
            <person name="Lindquist E."/>
            <person name="Daum C."/>
            <person name="Ramamoorthy G.K."/>
            <person name="Gryganskyi A."/>
            <person name="Culley D."/>
            <person name="Magnuson J.K."/>
            <person name="James T.Y."/>
            <person name="O'Malley M.A."/>
            <person name="Stajich J.E."/>
            <person name="Spatafora J.W."/>
            <person name="Visel A."/>
            <person name="Grigoriev I.V."/>
        </authorList>
    </citation>
    <scope>NUCLEOTIDE SEQUENCE [LARGE SCALE GENOMIC DNA]</scope>
    <source>
        <strain evidence="2 3">JEL800</strain>
    </source>
</reference>
<feature type="transmembrane region" description="Helical" evidence="1">
    <location>
        <begin position="150"/>
        <end position="172"/>
    </location>
</feature>
<gene>
    <name evidence="2" type="ORF">BCR33DRAFT_861946</name>
</gene>
<dbReference type="OrthoDB" id="2093070at2759"/>
<keyword evidence="1" id="KW-0812">Transmembrane</keyword>
<dbReference type="Proteomes" id="UP000193642">
    <property type="component" value="Unassembled WGS sequence"/>
</dbReference>
<feature type="transmembrane region" description="Helical" evidence="1">
    <location>
        <begin position="47"/>
        <end position="67"/>
    </location>
</feature>
<keyword evidence="3" id="KW-1185">Reference proteome</keyword>
<organism evidence="2 3">
    <name type="scientific">Rhizoclosmatium globosum</name>
    <dbReference type="NCBI Taxonomy" id="329046"/>
    <lineage>
        <taxon>Eukaryota</taxon>
        <taxon>Fungi</taxon>
        <taxon>Fungi incertae sedis</taxon>
        <taxon>Chytridiomycota</taxon>
        <taxon>Chytridiomycota incertae sedis</taxon>
        <taxon>Chytridiomycetes</taxon>
        <taxon>Chytridiales</taxon>
        <taxon>Chytriomycetaceae</taxon>
        <taxon>Rhizoclosmatium</taxon>
    </lineage>
</organism>
<evidence type="ECO:0000313" key="2">
    <source>
        <dbReference type="EMBL" id="ORY21575.1"/>
    </source>
</evidence>
<accession>A0A1Y2AHZ3</accession>
<keyword evidence="1" id="KW-1133">Transmembrane helix</keyword>
<evidence type="ECO:0000256" key="1">
    <source>
        <dbReference type="SAM" id="Phobius"/>
    </source>
</evidence>
<protein>
    <submittedName>
        <fullName evidence="2">Uncharacterized protein</fullName>
    </submittedName>
</protein>
<sequence length="274" mass="31195">MSPQIHAAAKPADEAVPNDLIPVPINNEEKEVPERKAGHYRTNDKKLIVGTIIMMFLLCLSWSAQWASFALPYWRGDKYHTGGLFQVCGNTEFRYDPATTDIYPDTTHEWRCEPFEQYVDRFQQLFKDYPTGDWYVQAGSAKKMIVVSRWFEALTTSMDMFFGVTTAYVVVYPHSDPDKQTKNLKLALIGVLLTPVWTICDQFIQMAYWNSIGVGIFNHEVQTYLYASGDISWISSVIDLILQVSCLAFGVRRAWRLKDEAAAKAGIKITSHDA</sequence>
<name>A0A1Y2AHZ3_9FUNG</name>
<dbReference type="EMBL" id="MCGO01000200">
    <property type="protein sequence ID" value="ORY21575.1"/>
    <property type="molecule type" value="Genomic_DNA"/>
</dbReference>
<proteinExistence type="predicted"/>
<keyword evidence="1" id="KW-0472">Membrane</keyword>